<accession>A0A814BPD2</accession>
<organism evidence="1 2">
    <name type="scientific">Brachionus calyciflorus</name>
    <dbReference type="NCBI Taxonomy" id="104777"/>
    <lineage>
        <taxon>Eukaryota</taxon>
        <taxon>Metazoa</taxon>
        <taxon>Spiralia</taxon>
        <taxon>Gnathifera</taxon>
        <taxon>Rotifera</taxon>
        <taxon>Eurotatoria</taxon>
        <taxon>Monogononta</taxon>
        <taxon>Pseudotrocha</taxon>
        <taxon>Ploima</taxon>
        <taxon>Brachionidae</taxon>
        <taxon>Brachionus</taxon>
    </lineage>
</organism>
<gene>
    <name evidence="1" type="ORF">OXX778_LOCUS12817</name>
</gene>
<dbReference type="OrthoDB" id="7611399at2759"/>
<comment type="caution">
    <text evidence="1">The sequence shown here is derived from an EMBL/GenBank/DDBJ whole genome shotgun (WGS) entry which is preliminary data.</text>
</comment>
<evidence type="ECO:0000313" key="1">
    <source>
        <dbReference type="EMBL" id="CAF0929324.1"/>
    </source>
</evidence>
<dbReference type="EMBL" id="CAJNOC010002371">
    <property type="protein sequence ID" value="CAF0929324.1"/>
    <property type="molecule type" value="Genomic_DNA"/>
</dbReference>
<dbReference type="Proteomes" id="UP000663879">
    <property type="component" value="Unassembled WGS sequence"/>
</dbReference>
<sequence length="95" mass="11500">MILDMRTLRSNRWDQGQVVYFRIKRKASFRIYLDFDEDDISKRWEEWIANFDRFIFIKDVKKDNLKINYLLFLGGTGVDKVYQPVKMKPITDLSS</sequence>
<dbReference type="AlphaFoldDB" id="A0A814BPD2"/>
<evidence type="ECO:0000313" key="2">
    <source>
        <dbReference type="Proteomes" id="UP000663879"/>
    </source>
</evidence>
<proteinExistence type="predicted"/>
<name>A0A814BPD2_9BILA</name>
<reference evidence="1" key="1">
    <citation type="submission" date="2021-02" db="EMBL/GenBank/DDBJ databases">
        <authorList>
            <person name="Nowell W R."/>
        </authorList>
    </citation>
    <scope>NUCLEOTIDE SEQUENCE</scope>
    <source>
        <strain evidence="1">Ploen Becks lab</strain>
    </source>
</reference>
<keyword evidence="2" id="KW-1185">Reference proteome</keyword>
<protein>
    <submittedName>
        <fullName evidence="1">Uncharacterized protein</fullName>
    </submittedName>
</protein>